<evidence type="ECO:0000256" key="2">
    <source>
        <dbReference type="SAM" id="SignalP"/>
    </source>
</evidence>
<dbReference type="EMBL" id="PDUG01000012">
    <property type="protein sequence ID" value="PIC13581.1"/>
    <property type="molecule type" value="Genomic_DNA"/>
</dbReference>
<dbReference type="AlphaFoldDB" id="A0A2G5SFC3"/>
<dbReference type="Proteomes" id="UP000230233">
    <property type="component" value="Unassembled WGS sequence"/>
</dbReference>
<gene>
    <name evidence="3" type="ORF">B9Z55_027689</name>
</gene>
<keyword evidence="4" id="KW-1185">Reference proteome</keyword>
<feature type="signal peptide" evidence="2">
    <location>
        <begin position="1"/>
        <end position="20"/>
    </location>
</feature>
<evidence type="ECO:0000256" key="1">
    <source>
        <dbReference type="SAM" id="Phobius"/>
    </source>
</evidence>
<keyword evidence="2" id="KW-0732">Signal</keyword>
<evidence type="ECO:0000313" key="3">
    <source>
        <dbReference type="EMBL" id="PIC13581.1"/>
    </source>
</evidence>
<proteinExistence type="predicted"/>
<comment type="caution">
    <text evidence="3">The sequence shown here is derived from an EMBL/GenBank/DDBJ whole genome shotgun (WGS) entry which is preliminary data.</text>
</comment>
<protein>
    <recommendedName>
        <fullName evidence="5">Nematode cuticle collagen N-terminal domain-containing protein</fullName>
    </recommendedName>
</protein>
<dbReference type="OrthoDB" id="10609164at2759"/>
<keyword evidence="1" id="KW-1133">Transmembrane helix</keyword>
<accession>A0A2G5SFC3</accession>
<feature type="chain" id="PRO_5013862142" description="Nematode cuticle collagen N-terminal domain-containing protein" evidence="2">
    <location>
        <begin position="21"/>
        <end position="147"/>
    </location>
</feature>
<evidence type="ECO:0000313" key="4">
    <source>
        <dbReference type="Proteomes" id="UP000230233"/>
    </source>
</evidence>
<sequence>MTRRFFLLTIVSAFLFTTMGSELRNSISDLPDLVLNVTEISAETMEKTHAATSSSAEKSVSNMSISLLKFLAFVIIVIFLLTLFAVIPFFCYLKYSSEGNRQRRSTPRINMASLPPIMYTDDWYERRRRQEEQQRRNMPEFGVIFDF</sequence>
<name>A0A2G5SFC3_9PELO</name>
<keyword evidence="1" id="KW-0812">Transmembrane</keyword>
<reference evidence="4" key="1">
    <citation type="submission" date="2017-10" db="EMBL/GenBank/DDBJ databases">
        <title>Rapid genome shrinkage in a self-fertile nematode reveals novel sperm competition proteins.</title>
        <authorList>
            <person name="Yin D."/>
            <person name="Schwarz E.M."/>
            <person name="Thomas C.G."/>
            <person name="Felde R.L."/>
            <person name="Korf I.F."/>
            <person name="Cutter A.D."/>
            <person name="Schartner C.M."/>
            <person name="Ralston E.J."/>
            <person name="Meyer B.J."/>
            <person name="Haag E.S."/>
        </authorList>
    </citation>
    <scope>NUCLEOTIDE SEQUENCE [LARGE SCALE GENOMIC DNA]</scope>
    <source>
        <strain evidence="4">JU1422</strain>
    </source>
</reference>
<keyword evidence="1" id="KW-0472">Membrane</keyword>
<organism evidence="3 4">
    <name type="scientific">Caenorhabditis nigoni</name>
    <dbReference type="NCBI Taxonomy" id="1611254"/>
    <lineage>
        <taxon>Eukaryota</taxon>
        <taxon>Metazoa</taxon>
        <taxon>Ecdysozoa</taxon>
        <taxon>Nematoda</taxon>
        <taxon>Chromadorea</taxon>
        <taxon>Rhabditida</taxon>
        <taxon>Rhabditina</taxon>
        <taxon>Rhabditomorpha</taxon>
        <taxon>Rhabditoidea</taxon>
        <taxon>Rhabditidae</taxon>
        <taxon>Peloderinae</taxon>
        <taxon>Caenorhabditis</taxon>
    </lineage>
</organism>
<evidence type="ECO:0008006" key="5">
    <source>
        <dbReference type="Google" id="ProtNLM"/>
    </source>
</evidence>
<feature type="transmembrane region" description="Helical" evidence="1">
    <location>
        <begin position="70"/>
        <end position="93"/>
    </location>
</feature>